<evidence type="ECO:0000256" key="4">
    <source>
        <dbReference type="ARBA" id="ARBA00023211"/>
    </source>
</evidence>
<organism evidence="9 10">
    <name type="scientific">Senegalia massiliensis</name>
    <dbReference type="NCBI Taxonomy" id="1720316"/>
    <lineage>
        <taxon>Bacteria</taxon>
        <taxon>Bacillati</taxon>
        <taxon>Bacillota</taxon>
        <taxon>Clostridia</taxon>
        <taxon>Eubacteriales</taxon>
        <taxon>Clostridiaceae</taxon>
        <taxon>Senegalia</taxon>
    </lineage>
</organism>
<dbReference type="GO" id="GO:0000034">
    <property type="term" value="F:adenine deaminase activity"/>
    <property type="evidence" value="ECO:0007669"/>
    <property type="project" value="UniProtKB-UniRule"/>
</dbReference>
<dbReference type="Pfam" id="PF13382">
    <property type="entry name" value="Adenine_deam_C"/>
    <property type="match status" value="1"/>
</dbReference>
<accession>A0A845QRV9</accession>
<proteinExistence type="inferred from homology"/>
<evidence type="ECO:0000313" key="10">
    <source>
        <dbReference type="Proteomes" id="UP000467132"/>
    </source>
</evidence>
<evidence type="ECO:0000256" key="3">
    <source>
        <dbReference type="ARBA" id="ARBA00022801"/>
    </source>
</evidence>
<dbReference type="HAMAP" id="MF_01518">
    <property type="entry name" value="Adenine_deamin"/>
    <property type="match status" value="1"/>
</dbReference>
<dbReference type="EC" id="3.5.4.2" evidence="2 6"/>
<dbReference type="AlphaFoldDB" id="A0A845QRV9"/>
<comment type="catalytic activity">
    <reaction evidence="5 6">
        <text>adenine + H2O + H(+) = hypoxanthine + NH4(+)</text>
        <dbReference type="Rhea" id="RHEA:23688"/>
        <dbReference type="ChEBI" id="CHEBI:15377"/>
        <dbReference type="ChEBI" id="CHEBI:15378"/>
        <dbReference type="ChEBI" id="CHEBI:16708"/>
        <dbReference type="ChEBI" id="CHEBI:17368"/>
        <dbReference type="ChEBI" id="CHEBI:28938"/>
        <dbReference type="EC" id="3.5.4.2"/>
    </reaction>
</comment>
<evidence type="ECO:0000256" key="1">
    <source>
        <dbReference type="ARBA" id="ARBA00006773"/>
    </source>
</evidence>
<comment type="cofactor">
    <cofactor evidence="6">
        <name>Mn(2+)</name>
        <dbReference type="ChEBI" id="CHEBI:29035"/>
    </cofactor>
</comment>
<evidence type="ECO:0000313" key="9">
    <source>
        <dbReference type="EMBL" id="NBI05275.1"/>
    </source>
</evidence>
<dbReference type="SUPFAM" id="SSF51338">
    <property type="entry name" value="Composite domain of metallo-dependent hydrolases"/>
    <property type="match status" value="1"/>
</dbReference>
<feature type="domain" description="Adenine deaminase C-terminal" evidence="8">
    <location>
        <begin position="417"/>
        <end position="583"/>
    </location>
</feature>
<dbReference type="InterPro" id="IPR026912">
    <property type="entry name" value="Adenine_deam_C"/>
</dbReference>
<protein>
    <recommendedName>
        <fullName evidence="2 6">Adenine deaminase</fullName>
        <shortName evidence="6">Adenase</shortName>
        <shortName evidence="6">Adenine aminase</shortName>
        <ecNumber evidence="2 6">3.5.4.2</ecNumber>
    </recommendedName>
</protein>
<keyword evidence="4 6" id="KW-0464">Manganese</keyword>
<dbReference type="SUPFAM" id="SSF51556">
    <property type="entry name" value="Metallo-dependent hydrolases"/>
    <property type="match status" value="1"/>
</dbReference>
<evidence type="ECO:0000259" key="7">
    <source>
        <dbReference type="Pfam" id="PF01979"/>
    </source>
</evidence>
<name>A0A845QRV9_9CLOT</name>
<evidence type="ECO:0000256" key="2">
    <source>
        <dbReference type="ARBA" id="ARBA00012782"/>
    </source>
</evidence>
<dbReference type="InterPro" id="IPR006679">
    <property type="entry name" value="Adenine_deam"/>
</dbReference>
<comment type="similarity">
    <text evidence="1 6">Belongs to the metallo-dependent hydrolases superfamily. Adenine deaminase family.</text>
</comment>
<dbReference type="EMBL" id="QXXA01000001">
    <property type="protein sequence ID" value="NBI05275.1"/>
    <property type="molecule type" value="Genomic_DNA"/>
</dbReference>
<evidence type="ECO:0000256" key="6">
    <source>
        <dbReference type="HAMAP-Rule" id="MF_01518"/>
    </source>
</evidence>
<dbReference type="PANTHER" id="PTHR11113:SF2">
    <property type="entry name" value="ADENINE DEAMINASE"/>
    <property type="match status" value="1"/>
</dbReference>
<dbReference type="Gene3D" id="3.20.20.140">
    <property type="entry name" value="Metal-dependent hydrolases"/>
    <property type="match status" value="1"/>
</dbReference>
<comment type="caution">
    <text evidence="9">The sequence shown here is derived from an EMBL/GenBank/DDBJ whole genome shotgun (WGS) entry which is preliminary data.</text>
</comment>
<dbReference type="GO" id="GO:0006146">
    <property type="term" value="P:adenine catabolic process"/>
    <property type="evidence" value="ECO:0007669"/>
    <property type="project" value="InterPro"/>
</dbReference>
<evidence type="ECO:0000256" key="5">
    <source>
        <dbReference type="ARBA" id="ARBA00047720"/>
    </source>
</evidence>
<evidence type="ECO:0000259" key="8">
    <source>
        <dbReference type="Pfam" id="PF13382"/>
    </source>
</evidence>
<dbReference type="PANTHER" id="PTHR11113">
    <property type="entry name" value="N-ACETYLGLUCOSAMINE-6-PHOSPHATE DEACETYLASE"/>
    <property type="match status" value="1"/>
</dbReference>
<dbReference type="InterPro" id="IPR006680">
    <property type="entry name" value="Amidohydro-rel"/>
</dbReference>
<dbReference type="OrthoDB" id="9775607at2"/>
<dbReference type="Proteomes" id="UP000467132">
    <property type="component" value="Unassembled WGS sequence"/>
</dbReference>
<dbReference type="InterPro" id="IPR011059">
    <property type="entry name" value="Metal-dep_hydrolase_composite"/>
</dbReference>
<dbReference type="InterPro" id="IPR032466">
    <property type="entry name" value="Metal_Hydrolase"/>
</dbReference>
<sequence length="592" mass="65571">MKIMPKYKKKLIESALGKIECDLAIENANILNLFTGEIYKGDVGIYDGFISHIRVNADEVKIKAKDHYDAKGKYLIPGLIDAHIHIESTMMTPRNFAEAVIPNGTTTVITDPHEIANVCGIDGVKYMIDNSKDVPMNQFILAPSCVPSVPGKENAGAEFQKEDIEEILNLDRVIGLGEVMDFLGVINNDKRMVDILNLVEEKDLFIQGHAPYLSGKDLSAYMCAGPTTDHESRTAKEAVDKMRVGMYVDARDSSISKNVEDIVNGVGKFRYLDYLTLCTDDREAEDILENGHMNDVVKSAIKAGMNPIDAIRSASLNIAREINIRNLGAIAPGYVADMLIVDSLEDIKPESVFFRGELVAQNGKMKKDIKQKEFEIENINTVYADNIEENDFKIKAPIKEGYVKTNVIKYRSLKSSTTDLVVEELPVKEGYLDISHDPDLKYVIVINRHKGFKTKGYGVVRNFGTKEGAIASTVSHDSHNLTICYDNPKNGHIVAKDLIEIGGGISCSKNEKFVEHLSLPIAGLLSKKTCKELAEEAAKMKRVLRGFGLIDIKNPLLRIATLALPVIPNAKMSDLGIIDVLNQEKVDLFLDI</sequence>
<feature type="domain" description="Amidohydrolase-related" evidence="7">
    <location>
        <begin position="74"/>
        <end position="358"/>
    </location>
</feature>
<dbReference type="Pfam" id="PF01979">
    <property type="entry name" value="Amidohydro_1"/>
    <property type="match status" value="1"/>
</dbReference>
<keyword evidence="3 6" id="KW-0378">Hydrolase</keyword>
<gene>
    <name evidence="6 9" type="primary">ade</name>
    <name evidence="9" type="ORF">D3Z33_00210</name>
</gene>
<dbReference type="NCBIfam" id="TIGR01178">
    <property type="entry name" value="ade"/>
    <property type="match status" value="1"/>
</dbReference>
<dbReference type="RefSeq" id="WP_160195794.1">
    <property type="nucleotide sequence ID" value="NZ_QXXA01000001.1"/>
</dbReference>
<keyword evidence="10" id="KW-1185">Reference proteome</keyword>
<reference evidence="9 10" key="1">
    <citation type="submission" date="2018-08" db="EMBL/GenBank/DDBJ databases">
        <title>Murine metabolic-syndrome-specific gut microbial biobank.</title>
        <authorList>
            <person name="Liu C."/>
        </authorList>
    </citation>
    <scope>NUCLEOTIDE SEQUENCE [LARGE SCALE GENOMIC DNA]</scope>
    <source>
        <strain evidence="9 10">583</strain>
    </source>
</reference>
<dbReference type="Gene3D" id="2.30.40.10">
    <property type="entry name" value="Urease, subunit C, domain 1"/>
    <property type="match status" value="1"/>
</dbReference>